<dbReference type="SUPFAM" id="SSF117916">
    <property type="entry name" value="Fe-S cluster assembly (FSCA) domain-like"/>
    <property type="match status" value="1"/>
</dbReference>
<evidence type="ECO:0000259" key="1">
    <source>
        <dbReference type="Pfam" id="PF01883"/>
    </source>
</evidence>
<dbReference type="InterPro" id="IPR002744">
    <property type="entry name" value="MIP18-like"/>
</dbReference>
<dbReference type="RefSeq" id="WP_246399743.1">
    <property type="nucleotide sequence ID" value="NZ_JACHFM010000002.1"/>
</dbReference>
<dbReference type="AlphaFoldDB" id="A0A840SPZ7"/>
<evidence type="ECO:0000313" key="2">
    <source>
        <dbReference type="EMBL" id="MBB5222498.1"/>
    </source>
</evidence>
<sequence>MCEMHEARTLRGDVWQALARVADPELDEPITDMGFVEDVEFAGPPDDAVVTVVFRLPTYWCSPNFAFLMAEGISREVGGLPGVTRVVVRLEDHMHAEEVMEAVNGGRGFQAVFASLCDGGDLSELRATFEEKAFQRRQESVLVRLRALGWSDASIAVMTLRQLDAVDFDGGEAAAQRPRYRELLVRRGLARWPGDLAFRNWEGEALPGDGLKDYVARLRQVRINMEFNGALCRGLQGTRYKEVQTVDGEPTLVDFMLGRVPARETSLTSG</sequence>
<keyword evidence="3" id="KW-1185">Reference proteome</keyword>
<evidence type="ECO:0000313" key="3">
    <source>
        <dbReference type="Proteomes" id="UP000549457"/>
    </source>
</evidence>
<name>A0A840SPZ7_9RHOB</name>
<reference evidence="2 3" key="1">
    <citation type="submission" date="2020-08" db="EMBL/GenBank/DDBJ databases">
        <title>Genomic Encyclopedia of Type Strains, Phase IV (KMG-IV): sequencing the most valuable type-strain genomes for metagenomic binning, comparative biology and taxonomic classification.</title>
        <authorList>
            <person name="Goeker M."/>
        </authorList>
    </citation>
    <scope>NUCLEOTIDE SEQUENCE [LARGE SCALE GENOMIC DNA]</scope>
    <source>
        <strain evidence="2 3">DSM 101730</strain>
    </source>
</reference>
<protein>
    <submittedName>
        <fullName evidence="2">Metal-sulfur cluster biosynthetic enzyme</fullName>
    </submittedName>
</protein>
<comment type="caution">
    <text evidence="2">The sequence shown here is derived from an EMBL/GenBank/DDBJ whole genome shotgun (WGS) entry which is preliminary data.</text>
</comment>
<dbReference type="Proteomes" id="UP000549457">
    <property type="component" value="Unassembled WGS sequence"/>
</dbReference>
<feature type="domain" description="MIP18 family-like" evidence="1">
    <location>
        <begin position="13"/>
        <end position="87"/>
    </location>
</feature>
<gene>
    <name evidence="2" type="ORF">HNP73_002434</name>
</gene>
<accession>A0A840SPZ7</accession>
<dbReference type="Gene3D" id="3.30.300.130">
    <property type="entry name" value="Fe-S cluster assembly (FSCA)"/>
    <property type="match status" value="1"/>
</dbReference>
<dbReference type="Pfam" id="PF01883">
    <property type="entry name" value="FeS_assembly_P"/>
    <property type="match status" value="1"/>
</dbReference>
<dbReference type="EMBL" id="JACHFM010000002">
    <property type="protein sequence ID" value="MBB5222498.1"/>
    <property type="molecule type" value="Genomic_DNA"/>
</dbReference>
<dbReference type="InterPro" id="IPR034904">
    <property type="entry name" value="FSCA_dom_sf"/>
</dbReference>
<organism evidence="2 3">
    <name type="scientific">Amaricoccus macauensis</name>
    <dbReference type="NCBI Taxonomy" id="57001"/>
    <lineage>
        <taxon>Bacteria</taxon>
        <taxon>Pseudomonadati</taxon>
        <taxon>Pseudomonadota</taxon>
        <taxon>Alphaproteobacteria</taxon>
        <taxon>Rhodobacterales</taxon>
        <taxon>Paracoccaceae</taxon>
        <taxon>Amaricoccus</taxon>
    </lineage>
</organism>
<proteinExistence type="predicted"/>